<comment type="caution">
    <text evidence="1">The sequence shown here is derived from an EMBL/GenBank/DDBJ whole genome shotgun (WGS) entry which is preliminary data.</text>
</comment>
<dbReference type="VEuPathDB" id="FungiDB:RhiirFUN_005019"/>
<dbReference type="Proteomes" id="UP000684084">
    <property type="component" value="Unassembled WGS sequence"/>
</dbReference>
<sequence>MDFKPTIDEVWDFAIKWCQLVDEWIYSGIPLNDPKDSADLDETIKQAEKKRLELIRSEKLGPKYTEKSHPKAVFTSSALSSFISSSRISFNLKQEYITKEYELDINDIQSSSTQNINSDTQNSFNSQHQNVHISRPLRPLSKLITTVTANSSSKRNIKELNIETPNNRKHIIKPNNSD</sequence>
<dbReference type="EMBL" id="CAGKOT010000062">
    <property type="protein sequence ID" value="CAB5388668.1"/>
    <property type="molecule type" value="Genomic_DNA"/>
</dbReference>
<gene>
    <name evidence="1" type="ORF">CHRIB12_LOCUS20700</name>
</gene>
<evidence type="ECO:0000313" key="2">
    <source>
        <dbReference type="Proteomes" id="UP000684084"/>
    </source>
</evidence>
<protein>
    <submittedName>
        <fullName evidence="1">Uncharacterized protein</fullName>
    </submittedName>
</protein>
<reference evidence="1" key="1">
    <citation type="submission" date="2020-05" db="EMBL/GenBank/DDBJ databases">
        <authorList>
            <person name="Rincon C."/>
            <person name="Sanders R I."/>
            <person name="Robbins C."/>
            <person name="Chaturvedi A."/>
        </authorList>
    </citation>
    <scope>NUCLEOTIDE SEQUENCE</scope>
    <source>
        <strain evidence="1">CHB12</strain>
    </source>
</reference>
<dbReference type="AlphaFoldDB" id="A0A916EHI0"/>
<evidence type="ECO:0000313" key="1">
    <source>
        <dbReference type="EMBL" id="CAB5388668.1"/>
    </source>
</evidence>
<dbReference type="OrthoDB" id="10261027at2759"/>
<proteinExistence type="predicted"/>
<accession>A0A916EHI0</accession>
<organism evidence="1 2">
    <name type="scientific">Rhizophagus irregularis</name>
    <dbReference type="NCBI Taxonomy" id="588596"/>
    <lineage>
        <taxon>Eukaryota</taxon>
        <taxon>Fungi</taxon>
        <taxon>Fungi incertae sedis</taxon>
        <taxon>Mucoromycota</taxon>
        <taxon>Glomeromycotina</taxon>
        <taxon>Glomeromycetes</taxon>
        <taxon>Glomerales</taxon>
        <taxon>Glomeraceae</taxon>
        <taxon>Rhizophagus</taxon>
    </lineage>
</organism>
<name>A0A916EHI0_9GLOM</name>